<keyword evidence="2" id="KW-1185">Reference proteome</keyword>
<evidence type="ECO:0000313" key="1">
    <source>
        <dbReference type="EMBL" id="KAK7886567.1"/>
    </source>
</evidence>
<comment type="caution">
    <text evidence="1">The sequence shown here is derived from an EMBL/GenBank/DDBJ whole genome shotgun (WGS) entry which is preliminary data.</text>
</comment>
<dbReference type="EMBL" id="JBBPFD010000019">
    <property type="protein sequence ID" value="KAK7886567.1"/>
    <property type="molecule type" value="Genomic_DNA"/>
</dbReference>
<accession>A0AAW0N3H4</accession>
<dbReference type="Proteomes" id="UP001460270">
    <property type="component" value="Unassembled WGS sequence"/>
</dbReference>
<organism evidence="1 2">
    <name type="scientific">Mugilogobius chulae</name>
    <name type="common">yellowstripe goby</name>
    <dbReference type="NCBI Taxonomy" id="88201"/>
    <lineage>
        <taxon>Eukaryota</taxon>
        <taxon>Metazoa</taxon>
        <taxon>Chordata</taxon>
        <taxon>Craniata</taxon>
        <taxon>Vertebrata</taxon>
        <taxon>Euteleostomi</taxon>
        <taxon>Actinopterygii</taxon>
        <taxon>Neopterygii</taxon>
        <taxon>Teleostei</taxon>
        <taxon>Neoteleostei</taxon>
        <taxon>Acanthomorphata</taxon>
        <taxon>Gobiaria</taxon>
        <taxon>Gobiiformes</taxon>
        <taxon>Gobioidei</taxon>
        <taxon>Gobiidae</taxon>
        <taxon>Gobionellinae</taxon>
        <taxon>Mugilogobius</taxon>
    </lineage>
</organism>
<name>A0AAW0N3H4_9GOBI</name>
<gene>
    <name evidence="1" type="ORF">WMY93_026188</name>
</gene>
<proteinExistence type="predicted"/>
<sequence length="189" mass="21665">MMEQEERRHVSAKSDSSMAHPIAFTKDQATLGFGENRMERKMKSCVSMKSNQSMGNPISFGDHQVQNTGMPNSEDPDGQYSDTQLNTVFKELEKNIFTFVKKELEIFNKIITTTEFTGERNNTEQESRDAFLSITLDFLRRMKHDVLADILQRKLYCDVGRCELKSLLQQRYQHLSEAIPKAGNATTSE</sequence>
<protein>
    <submittedName>
        <fullName evidence="1">Uncharacterized protein</fullName>
    </submittedName>
</protein>
<dbReference type="AlphaFoldDB" id="A0AAW0N3H4"/>
<reference evidence="2" key="1">
    <citation type="submission" date="2024-04" db="EMBL/GenBank/DDBJ databases">
        <title>Salinicola lusitanus LLJ914,a marine bacterium isolated from the Okinawa Trough.</title>
        <authorList>
            <person name="Li J."/>
        </authorList>
    </citation>
    <scope>NUCLEOTIDE SEQUENCE [LARGE SCALE GENOMIC DNA]</scope>
</reference>
<evidence type="ECO:0000313" key="2">
    <source>
        <dbReference type="Proteomes" id="UP001460270"/>
    </source>
</evidence>